<dbReference type="SUPFAM" id="SSF161098">
    <property type="entry name" value="MetI-like"/>
    <property type="match status" value="1"/>
</dbReference>
<comment type="similarity">
    <text evidence="2">Belongs to the binding-protein-dependent transport system permease family. HisMQ subfamily.</text>
</comment>
<keyword evidence="6 8" id="KW-1133">Transmembrane helix</keyword>
<feature type="domain" description="ABC transmembrane type-1" evidence="9">
    <location>
        <begin position="298"/>
        <end position="489"/>
    </location>
</feature>
<feature type="transmembrane region" description="Helical" evidence="8">
    <location>
        <begin position="295"/>
        <end position="322"/>
    </location>
</feature>
<dbReference type="Proteomes" id="UP001595796">
    <property type="component" value="Unassembled WGS sequence"/>
</dbReference>
<feature type="transmembrane region" description="Helical" evidence="8">
    <location>
        <begin position="108"/>
        <end position="127"/>
    </location>
</feature>
<dbReference type="RefSeq" id="WP_114956277.1">
    <property type="nucleotide sequence ID" value="NZ_JBHSJF010000008.1"/>
</dbReference>
<name>A0ABV9Z4L9_9HYPH</name>
<feature type="transmembrane region" description="Helical" evidence="8">
    <location>
        <begin position="40"/>
        <end position="63"/>
    </location>
</feature>
<comment type="subcellular location">
    <subcellularLocation>
        <location evidence="1">Cell inner membrane</location>
        <topology evidence="1">Multi-pass membrane protein</topology>
    </subcellularLocation>
    <subcellularLocation>
        <location evidence="8">Cell membrane</location>
        <topology evidence="8">Multi-pass membrane protein</topology>
    </subcellularLocation>
</comment>
<evidence type="ECO:0000256" key="5">
    <source>
        <dbReference type="ARBA" id="ARBA00022692"/>
    </source>
</evidence>
<evidence type="ECO:0000313" key="11">
    <source>
        <dbReference type="Proteomes" id="UP001595796"/>
    </source>
</evidence>
<keyword evidence="3 8" id="KW-0813">Transport</keyword>
<evidence type="ECO:0000259" key="9">
    <source>
        <dbReference type="PROSITE" id="PS50928"/>
    </source>
</evidence>
<feature type="transmembrane region" description="Helical" evidence="8">
    <location>
        <begin position="260"/>
        <end position="283"/>
    </location>
</feature>
<feature type="transmembrane region" description="Helical" evidence="8">
    <location>
        <begin position="234"/>
        <end position="253"/>
    </location>
</feature>
<protein>
    <submittedName>
        <fullName evidence="10">Amino acid ABC transporter permease</fullName>
    </submittedName>
</protein>
<evidence type="ECO:0000256" key="8">
    <source>
        <dbReference type="RuleBase" id="RU363032"/>
    </source>
</evidence>
<proteinExistence type="inferred from homology"/>
<organism evidence="10 11">
    <name type="scientific">Flaviflagellibacter deserti</name>
    <dbReference type="NCBI Taxonomy" id="2267266"/>
    <lineage>
        <taxon>Bacteria</taxon>
        <taxon>Pseudomonadati</taxon>
        <taxon>Pseudomonadota</taxon>
        <taxon>Alphaproteobacteria</taxon>
        <taxon>Hyphomicrobiales</taxon>
        <taxon>Flaviflagellibacter</taxon>
    </lineage>
</organism>
<dbReference type="PANTHER" id="PTHR30614:SF41">
    <property type="entry name" value="INNER MEMBRANE AMINO-ACID ABC TRANSPORTER PERMEASE PROTEIN YHDY"/>
    <property type="match status" value="1"/>
</dbReference>
<evidence type="ECO:0000256" key="3">
    <source>
        <dbReference type="ARBA" id="ARBA00022448"/>
    </source>
</evidence>
<dbReference type="InterPro" id="IPR000515">
    <property type="entry name" value="MetI-like"/>
</dbReference>
<evidence type="ECO:0000256" key="4">
    <source>
        <dbReference type="ARBA" id="ARBA00022475"/>
    </source>
</evidence>
<keyword evidence="5 8" id="KW-0812">Transmembrane</keyword>
<reference evidence="11" key="1">
    <citation type="journal article" date="2019" name="Int. J. Syst. Evol. Microbiol.">
        <title>The Global Catalogue of Microorganisms (GCM) 10K type strain sequencing project: providing services to taxonomists for standard genome sequencing and annotation.</title>
        <authorList>
            <consortium name="The Broad Institute Genomics Platform"/>
            <consortium name="The Broad Institute Genome Sequencing Center for Infectious Disease"/>
            <person name="Wu L."/>
            <person name="Ma J."/>
        </authorList>
    </citation>
    <scope>NUCLEOTIDE SEQUENCE [LARGE SCALE GENOMIC DNA]</scope>
    <source>
        <strain evidence="11">CGMCC 1.16444</strain>
    </source>
</reference>
<dbReference type="InterPro" id="IPR035906">
    <property type="entry name" value="MetI-like_sf"/>
</dbReference>
<feature type="transmembrane region" description="Helical" evidence="8">
    <location>
        <begin position="343"/>
        <end position="364"/>
    </location>
</feature>
<accession>A0ABV9Z4L9</accession>
<keyword evidence="4" id="KW-1003">Cell membrane</keyword>
<feature type="transmembrane region" description="Helical" evidence="8">
    <location>
        <begin position="134"/>
        <end position="152"/>
    </location>
</feature>
<feature type="transmembrane region" description="Helical" evidence="8">
    <location>
        <begin position="444"/>
        <end position="461"/>
    </location>
</feature>
<dbReference type="PROSITE" id="PS50928">
    <property type="entry name" value="ABC_TM1"/>
    <property type="match status" value="1"/>
</dbReference>
<feature type="transmembrane region" description="Helical" evidence="8">
    <location>
        <begin position="164"/>
        <end position="180"/>
    </location>
</feature>
<dbReference type="InterPro" id="IPR043429">
    <property type="entry name" value="ArtM/GltK/GlnP/TcyL/YhdX-like"/>
</dbReference>
<comment type="caution">
    <text evidence="10">The sequence shown here is derived from an EMBL/GenBank/DDBJ whole genome shotgun (WGS) entry which is preliminary data.</text>
</comment>
<dbReference type="EMBL" id="JBHSJF010000008">
    <property type="protein sequence ID" value="MFC5069706.1"/>
    <property type="molecule type" value="Genomic_DNA"/>
</dbReference>
<dbReference type="InterPro" id="IPR010065">
    <property type="entry name" value="AA_ABC_transptr_permease_3TM"/>
</dbReference>
<evidence type="ECO:0000256" key="6">
    <source>
        <dbReference type="ARBA" id="ARBA00022989"/>
    </source>
</evidence>
<keyword evidence="11" id="KW-1185">Reference proteome</keyword>
<keyword evidence="7 8" id="KW-0472">Membrane</keyword>
<dbReference type="CDD" id="cd06261">
    <property type="entry name" value="TM_PBP2"/>
    <property type="match status" value="1"/>
</dbReference>
<dbReference type="Pfam" id="PF00528">
    <property type="entry name" value="BPD_transp_1"/>
    <property type="match status" value="1"/>
</dbReference>
<dbReference type="PANTHER" id="PTHR30614">
    <property type="entry name" value="MEMBRANE COMPONENT OF AMINO ACID ABC TRANSPORTER"/>
    <property type="match status" value="1"/>
</dbReference>
<gene>
    <name evidence="10" type="ORF">ACFPFW_16960</name>
</gene>
<sequence length="506" mass="54105">MAQPLAYVSQAEIPPSPPPNQAVGAAAWIRNNLFSTPMNSLITITAMIFVAWAVPPLVNWLFFDAVWEGTNRDACLVPGGGHGAACWAFVKAKLGQFIYGRYPLDERWRVDLVFFLFAAGLIPLAIPKVPYKRANALFLLGIFPILTLVLLTGGDLDFSRTTNSILAAFLAGALLLSIATRSPAGLTGLSSLALKILLVGVALFILGIIASFIIPTPAIRMDLGSGPREFPLGSLALALASIAAVVLGVISTMRNASAGGWGMIGTVLTIPAAMLIAYAIVTIDFGLAHVETPLWGGLMLTMVIAVVGIVASLPLGILLALGRKSDLPVVKTLSIAFIEFWRGVPLITVLFMASVMLPLFLPAGVNFDKLMRALIGVALFSAAYMAEVIRGGLQAIPKGQYEGAAAMGLTYWPAMRLIILPQALRIVIPGIVNSFISLFKDTSLVLIIGLFDLLGIIQQNFSDPNWATPVTPATGFAFAAAIYWVFCFSMSRYSVFMERRLNTGHR</sequence>
<feature type="transmembrane region" description="Helical" evidence="8">
    <location>
        <begin position="192"/>
        <end position="214"/>
    </location>
</feature>
<dbReference type="NCBIfam" id="TIGR01726">
    <property type="entry name" value="HEQRo_perm_3TM"/>
    <property type="match status" value="1"/>
</dbReference>
<evidence type="ECO:0000256" key="1">
    <source>
        <dbReference type="ARBA" id="ARBA00004429"/>
    </source>
</evidence>
<evidence type="ECO:0000256" key="7">
    <source>
        <dbReference type="ARBA" id="ARBA00023136"/>
    </source>
</evidence>
<evidence type="ECO:0000313" key="10">
    <source>
        <dbReference type="EMBL" id="MFC5069706.1"/>
    </source>
</evidence>
<evidence type="ECO:0000256" key="2">
    <source>
        <dbReference type="ARBA" id="ARBA00010072"/>
    </source>
</evidence>
<dbReference type="Gene3D" id="1.10.3720.10">
    <property type="entry name" value="MetI-like"/>
    <property type="match status" value="1"/>
</dbReference>
<feature type="transmembrane region" description="Helical" evidence="8">
    <location>
        <begin position="473"/>
        <end position="491"/>
    </location>
</feature>